<protein>
    <submittedName>
        <fullName evidence="5">IS3 family transposase</fullName>
    </submittedName>
</protein>
<evidence type="ECO:0000313" key="7">
    <source>
        <dbReference type="Proteomes" id="UP000291501"/>
    </source>
</evidence>
<dbReference type="Proteomes" id="UP000291226">
    <property type="component" value="Unassembled WGS sequence"/>
</dbReference>
<dbReference type="InterPro" id="IPR025948">
    <property type="entry name" value="HTH-like_dom"/>
</dbReference>
<comment type="function">
    <text evidence="1">Involved in the transposition of the insertion sequence.</text>
</comment>
<evidence type="ECO:0000256" key="2">
    <source>
        <dbReference type="SAM" id="MobiDB-lite"/>
    </source>
</evidence>
<dbReference type="InterPro" id="IPR050900">
    <property type="entry name" value="Transposase_IS3/IS150/IS904"/>
</dbReference>
<comment type="caution">
    <text evidence="5">The sequence shown here is derived from an EMBL/GenBank/DDBJ whole genome shotgun (WGS) entry which is preliminary data.</text>
</comment>
<evidence type="ECO:0000256" key="1">
    <source>
        <dbReference type="ARBA" id="ARBA00002286"/>
    </source>
</evidence>
<gene>
    <name evidence="4" type="ORF">MCC10083_0443</name>
    <name evidence="5" type="ORF">MCC10126_0608</name>
</gene>
<dbReference type="Pfam" id="PF13276">
    <property type="entry name" value="HTH_21"/>
    <property type="match status" value="1"/>
</dbReference>
<feature type="region of interest" description="Disordered" evidence="2">
    <location>
        <begin position="110"/>
        <end position="137"/>
    </location>
</feature>
<dbReference type="Proteomes" id="UP000291501">
    <property type="component" value="Unassembled WGS sequence"/>
</dbReference>
<dbReference type="SUPFAM" id="SSF46689">
    <property type="entry name" value="Homeodomain-like"/>
    <property type="match status" value="1"/>
</dbReference>
<sequence length="460" mass="52113">METERKDFRMFSLEERERAVELYFTTPMTTAQVVEHLGYPTRQCLERWLAMDSRYAGHMAKPIIPLETRRRAVELVLGGMQQKQAAKQLGVSVGAVHGWVRAYRKGGMAALQPKNRNSAQGNKPAGSRRWPSAADDDDAEALRRRVEELELENALMREVVEVVKKDPGADLRRLSNREKTLLIDRLRPAYSLSSMTCLLAIAPSSYHYHHARLGVDKYAGLRAEVAGAFADSKGRYGYRRIKAVLKTGVSEKVVRRIMAEEGLVAHVPKRRRYSSYEGETTPAPANLVDRDFTAERPNEKWLTDISEIKARDGKVYLSPMIDCFDGKIVAYTAGFSPNAELANRMLEKAASTLPGNARPLVHSDRGCHYRWPGWLGLMERFGLTRSMSAKGCSPDNAAAEGFFGRMKTEAVYPEKWEEHTRNEVLALVDEYIRWYNHERIKQSLGWMSPVQYRQSQGMAA</sequence>
<evidence type="ECO:0000259" key="3">
    <source>
        <dbReference type="PROSITE" id="PS50994"/>
    </source>
</evidence>
<dbReference type="InterPro" id="IPR001584">
    <property type="entry name" value="Integrase_cat-core"/>
</dbReference>
<dbReference type="InterPro" id="IPR055247">
    <property type="entry name" value="InsJ-like_HTH"/>
</dbReference>
<dbReference type="Pfam" id="PF13518">
    <property type="entry name" value="HTH_28"/>
    <property type="match status" value="1"/>
</dbReference>
<dbReference type="InterPro" id="IPR009057">
    <property type="entry name" value="Homeodomain-like_sf"/>
</dbReference>
<dbReference type="NCBIfam" id="NF033516">
    <property type="entry name" value="transpos_IS3"/>
    <property type="match status" value="1"/>
</dbReference>
<proteinExistence type="predicted"/>
<evidence type="ECO:0000313" key="4">
    <source>
        <dbReference type="EMBL" id="TCF11970.1"/>
    </source>
</evidence>
<evidence type="ECO:0000313" key="6">
    <source>
        <dbReference type="Proteomes" id="UP000291226"/>
    </source>
</evidence>
<dbReference type="EMBL" id="SHSD01000009">
    <property type="protein sequence ID" value="TCF11970.1"/>
    <property type="molecule type" value="Genomic_DNA"/>
</dbReference>
<accession>A0A4R0TAC2</accession>
<reference evidence="6 7" key="1">
    <citation type="journal article" date="2018" name="Sci. Rep.">
        <title>Genomic diversity and distribution of Bifidobacterium longum subsp. longum across the human lifespan.</title>
        <authorList>
            <person name="Odamaki T."/>
            <person name="Bottacini F."/>
            <person name="Kato K."/>
            <person name="Mitsuyama E."/>
            <person name="Yoshida K."/>
            <person name="Horigome A."/>
            <person name="Xiao J.Z."/>
            <person name="van Sinderen D."/>
        </authorList>
    </citation>
    <scope>NUCLEOTIDE SEQUENCE [LARGE SCALE GENOMIC DNA]</scope>
    <source>
        <strain evidence="4 6">MCC10083</strain>
        <strain evidence="5 7">MCC10126</strain>
    </source>
</reference>
<dbReference type="AlphaFoldDB" id="A0A4R0TAC2"/>
<dbReference type="EMBL" id="SHTN01000010">
    <property type="protein sequence ID" value="TCF84827.1"/>
    <property type="molecule type" value="Genomic_DNA"/>
</dbReference>
<evidence type="ECO:0000313" key="5">
    <source>
        <dbReference type="EMBL" id="TCF84827.1"/>
    </source>
</evidence>
<dbReference type="PROSITE" id="PS50994">
    <property type="entry name" value="INTEGRASE"/>
    <property type="match status" value="1"/>
</dbReference>
<dbReference type="Pfam" id="PF00665">
    <property type="entry name" value="rve"/>
    <property type="match status" value="1"/>
</dbReference>
<dbReference type="InterPro" id="IPR012337">
    <property type="entry name" value="RNaseH-like_sf"/>
</dbReference>
<dbReference type="GO" id="GO:0003676">
    <property type="term" value="F:nucleic acid binding"/>
    <property type="evidence" value="ECO:0007669"/>
    <property type="project" value="InterPro"/>
</dbReference>
<dbReference type="InterPro" id="IPR048020">
    <property type="entry name" value="Transpos_IS3"/>
</dbReference>
<dbReference type="PANTHER" id="PTHR46889:SF4">
    <property type="entry name" value="TRANSPOSASE INSO FOR INSERTION SEQUENCE ELEMENT IS911B-RELATED"/>
    <property type="match status" value="1"/>
</dbReference>
<feature type="domain" description="Integrase catalytic" evidence="3">
    <location>
        <begin position="293"/>
        <end position="457"/>
    </location>
</feature>
<dbReference type="Pfam" id="PF13333">
    <property type="entry name" value="rve_2"/>
    <property type="match status" value="1"/>
</dbReference>
<dbReference type="InterPro" id="IPR036397">
    <property type="entry name" value="RNaseH_sf"/>
</dbReference>
<dbReference type="PANTHER" id="PTHR46889">
    <property type="entry name" value="TRANSPOSASE INSF FOR INSERTION SEQUENCE IS3B-RELATED"/>
    <property type="match status" value="1"/>
</dbReference>
<reference evidence="5" key="2">
    <citation type="submission" date="2019-02" db="EMBL/GenBank/DDBJ databases">
        <authorList>
            <person name="Odamaki T."/>
        </authorList>
    </citation>
    <scope>NUCLEOTIDE SEQUENCE</scope>
    <source>
        <strain evidence="4">MCC10083</strain>
        <strain evidence="5">MCC10126</strain>
    </source>
</reference>
<dbReference type="Gene3D" id="3.30.420.10">
    <property type="entry name" value="Ribonuclease H-like superfamily/Ribonuclease H"/>
    <property type="match status" value="1"/>
</dbReference>
<dbReference type="SUPFAM" id="SSF53098">
    <property type="entry name" value="Ribonuclease H-like"/>
    <property type="match status" value="1"/>
</dbReference>
<organism evidence="5 7">
    <name type="scientific">Bifidobacterium longum subsp. longum</name>
    <dbReference type="NCBI Taxonomy" id="1679"/>
    <lineage>
        <taxon>Bacteria</taxon>
        <taxon>Bacillati</taxon>
        <taxon>Actinomycetota</taxon>
        <taxon>Actinomycetes</taxon>
        <taxon>Bifidobacteriales</taxon>
        <taxon>Bifidobacteriaceae</taxon>
        <taxon>Bifidobacterium</taxon>
    </lineage>
</organism>
<name>A0A4R0TAC2_BIFLL</name>
<dbReference type="GO" id="GO:0015074">
    <property type="term" value="P:DNA integration"/>
    <property type="evidence" value="ECO:0007669"/>
    <property type="project" value="InterPro"/>
</dbReference>